<dbReference type="CDD" id="cd02869">
    <property type="entry name" value="PseudoU_synth_RluA_like"/>
    <property type="match status" value="1"/>
</dbReference>
<dbReference type="InterPro" id="IPR036986">
    <property type="entry name" value="S4_RNA-bd_sf"/>
</dbReference>
<evidence type="ECO:0000259" key="3">
    <source>
        <dbReference type="Pfam" id="PF00849"/>
    </source>
</evidence>
<feature type="non-terminal residue" evidence="5">
    <location>
        <position position="292"/>
    </location>
</feature>
<feature type="non-terminal residue" evidence="5">
    <location>
        <position position="1"/>
    </location>
</feature>
<keyword evidence="2" id="KW-0413">Isomerase</keyword>
<dbReference type="GO" id="GO:0003723">
    <property type="term" value="F:RNA binding"/>
    <property type="evidence" value="ECO:0007669"/>
    <property type="project" value="InterPro"/>
</dbReference>
<evidence type="ECO:0000256" key="1">
    <source>
        <dbReference type="ARBA" id="ARBA00010876"/>
    </source>
</evidence>
<dbReference type="PANTHER" id="PTHR21600">
    <property type="entry name" value="MITOCHONDRIAL RNA PSEUDOURIDINE SYNTHASE"/>
    <property type="match status" value="1"/>
</dbReference>
<dbReference type="Gene3D" id="3.30.2350.10">
    <property type="entry name" value="Pseudouridine synthase"/>
    <property type="match status" value="1"/>
</dbReference>
<feature type="domain" description="Pseudouridine synthase RsuA/RluA-like" evidence="3">
    <location>
        <begin position="74"/>
        <end position="230"/>
    </location>
</feature>
<dbReference type="GO" id="GO:0000455">
    <property type="term" value="P:enzyme-directed rRNA pseudouridine synthesis"/>
    <property type="evidence" value="ECO:0007669"/>
    <property type="project" value="TreeGrafter"/>
</dbReference>
<accession>A0A381Z944</accession>
<sequence>LDRVVALLGDVSRSRASAALEAERVTLDGEVVTLRSHRVREGEELTVAGFERDDVGAPVADAAVPVVVLYVDEDVLVVDKPAGLVVHPGAGNRTGTLVNGLLASHPEIAGVGSTARPGIVHRLDQGTSGALVVARSQAGYDSLVAQLAARSVGRRYEALAWGRFETANGVVDAPIGRSTRDRTRMAVVGSGRPARTGYEVVATWDDPVVSHVACRLETGRTHQIRVHLSAIGHPLVGDGAYGGHRAGLELGRPFLHAAHLSFDHPVTGARLSFEAALPEDLQNLLASLGPPT</sequence>
<dbReference type="PANTHER" id="PTHR21600:SF44">
    <property type="entry name" value="RIBOSOMAL LARGE SUBUNIT PSEUDOURIDINE SYNTHASE D"/>
    <property type="match status" value="1"/>
</dbReference>
<comment type="similarity">
    <text evidence="1">Belongs to the pseudouridine synthase RluA family.</text>
</comment>
<dbReference type="PROSITE" id="PS01129">
    <property type="entry name" value="PSI_RLU"/>
    <property type="match status" value="1"/>
</dbReference>
<dbReference type="InterPro" id="IPR002942">
    <property type="entry name" value="S4_RNA-bd"/>
</dbReference>
<dbReference type="SUPFAM" id="SSF55120">
    <property type="entry name" value="Pseudouridine synthase"/>
    <property type="match status" value="1"/>
</dbReference>
<dbReference type="InterPro" id="IPR050188">
    <property type="entry name" value="RluA_PseudoU_synthase"/>
</dbReference>
<dbReference type="Pfam" id="PF01479">
    <property type="entry name" value="S4"/>
    <property type="match status" value="1"/>
</dbReference>
<dbReference type="InterPro" id="IPR006145">
    <property type="entry name" value="PsdUridine_synth_RsuA/RluA"/>
</dbReference>
<dbReference type="SUPFAM" id="SSF55174">
    <property type="entry name" value="Alpha-L RNA-binding motif"/>
    <property type="match status" value="1"/>
</dbReference>
<dbReference type="InterPro" id="IPR006225">
    <property type="entry name" value="PsdUridine_synth_RluC/D"/>
</dbReference>
<dbReference type="PROSITE" id="PS50889">
    <property type="entry name" value="S4"/>
    <property type="match status" value="1"/>
</dbReference>
<dbReference type="EMBL" id="UINC01020405">
    <property type="protein sequence ID" value="SVA85709.1"/>
    <property type="molecule type" value="Genomic_DNA"/>
</dbReference>
<dbReference type="GO" id="GO:0009982">
    <property type="term" value="F:pseudouridine synthase activity"/>
    <property type="evidence" value="ECO:0007669"/>
    <property type="project" value="InterPro"/>
</dbReference>
<feature type="domain" description="RNA-binding S4" evidence="4">
    <location>
        <begin position="1"/>
        <end position="44"/>
    </location>
</feature>
<dbReference type="AlphaFoldDB" id="A0A381Z944"/>
<protein>
    <submittedName>
        <fullName evidence="5">Uncharacterized protein</fullName>
    </submittedName>
</protein>
<dbReference type="Gene3D" id="3.10.290.10">
    <property type="entry name" value="RNA-binding S4 domain"/>
    <property type="match status" value="1"/>
</dbReference>
<dbReference type="NCBIfam" id="TIGR00005">
    <property type="entry name" value="rluA_subfam"/>
    <property type="match status" value="1"/>
</dbReference>
<evidence type="ECO:0000313" key="5">
    <source>
        <dbReference type="EMBL" id="SVA85709.1"/>
    </source>
</evidence>
<dbReference type="Pfam" id="PF00849">
    <property type="entry name" value="PseudoU_synth_2"/>
    <property type="match status" value="1"/>
</dbReference>
<proteinExistence type="inferred from homology"/>
<evidence type="ECO:0000256" key="2">
    <source>
        <dbReference type="ARBA" id="ARBA00023235"/>
    </source>
</evidence>
<dbReference type="InterPro" id="IPR006224">
    <property type="entry name" value="PsdUridine_synth_RluA-like_CS"/>
</dbReference>
<evidence type="ECO:0000259" key="4">
    <source>
        <dbReference type="Pfam" id="PF01479"/>
    </source>
</evidence>
<reference evidence="5" key="1">
    <citation type="submission" date="2018-05" db="EMBL/GenBank/DDBJ databases">
        <authorList>
            <person name="Lanie J.A."/>
            <person name="Ng W.-L."/>
            <person name="Kazmierczak K.M."/>
            <person name="Andrzejewski T.M."/>
            <person name="Davidsen T.M."/>
            <person name="Wayne K.J."/>
            <person name="Tettelin H."/>
            <person name="Glass J.I."/>
            <person name="Rusch D."/>
            <person name="Podicherti R."/>
            <person name="Tsui H.-C.T."/>
            <person name="Winkler M.E."/>
        </authorList>
    </citation>
    <scope>NUCLEOTIDE SEQUENCE</scope>
</reference>
<name>A0A381Z944_9ZZZZ</name>
<organism evidence="5">
    <name type="scientific">marine metagenome</name>
    <dbReference type="NCBI Taxonomy" id="408172"/>
    <lineage>
        <taxon>unclassified sequences</taxon>
        <taxon>metagenomes</taxon>
        <taxon>ecological metagenomes</taxon>
    </lineage>
</organism>
<gene>
    <name evidence="5" type="ORF">METZ01_LOCUS138563</name>
</gene>
<dbReference type="InterPro" id="IPR020103">
    <property type="entry name" value="PsdUridine_synth_cat_dom_sf"/>
</dbReference>